<dbReference type="GO" id="GO:0005886">
    <property type="term" value="C:plasma membrane"/>
    <property type="evidence" value="ECO:0007669"/>
    <property type="project" value="TreeGrafter"/>
</dbReference>
<keyword evidence="1" id="KW-0472">Membrane</keyword>
<name>A0A844CJK8_9RHOB</name>
<proteinExistence type="predicted"/>
<protein>
    <submittedName>
        <fullName evidence="2">Sugar transporter</fullName>
    </submittedName>
</protein>
<keyword evidence="1" id="KW-1133">Transmembrane helix</keyword>
<comment type="caution">
    <text evidence="2">The sequence shown here is derived from an EMBL/GenBank/DDBJ whole genome shotgun (WGS) entry which is preliminary data.</text>
</comment>
<dbReference type="GO" id="GO:0004713">
    <property type="term" value="F:protein tyrosine kinase activity"/>
    <property type="evidence" value="ECO:0007669"/>
    <property type="project" value="TreeGrafter"/>
</dbReference>
<dbReference type="EMBL" id="SZWE01000001">
    <property type="protein sequence ID" value="MRU15511.1"/>
    <property type="molecule type" value="Genomic_DNA"/>
</dbReference>
<dbReference type="PANTHER" id="PTHR32309:SF13">
    <property type="entry name" value="FERRIC ENTEROBACTIN TRANSPORT PROTEIN FEPE"/>
    <property type="match status" value="1"/>
</dbReference>
<feature type="transmembrane region" description="Helical" evidence="1">
    <location>
        <begin position="331"/>
        <end position="353"/>
    </location>
</feature>
<evidence type="ECO:0000256" key="1">
    <source>
        <dbReference type="SAM" id="Phobius"/>
    </source>
</evidence>
<keyword evidence="3" id="KW-1185">Reference proteome</keyword>
<sequence length="357" mass="40259">MLLLSFILWVLVPTSGVAVYLYTVAKDQYASHVGFSVRREEVGSAMELLGGISALSGSSSTDTDILYEFIRSRQMVRLVDDRLDLQSIYTVNGDPYFSLGTDARIEALVEYWQRVVSVYYDNSSGLIEVRALAFDPKDAHAITQVVFDESSRMINELSAIAREDTTRYARKELDQAIDRLKTTRSKLTKFQNRTRIVDPTADLQGQMGLLNSLQQQLATGKIELEQLLGSTTVTDPRVKALRKKIAAIEKLIDQERSSFSSSETGSDAFSQLFAQFQELQVNLEFAEKSYLSAQAAYDVAQAEAVRKSRYLATYIKPTLAETAEYPRRLEFVLLTLGALVLSWSILVMIYYSLRDRR</sequence>
<dbReference type="AlphaFoldDB" id="A0A844CJK8"/>
<keyword evidence="2" id="KW-0813">Transport</keyword>
<keyword evidence="2" id="KW-0762">Sugar transport</keyword>
<keyword evidence="1" id="KW-0812">Transmembrane</keyword>
<evidence type="ECO:0000313" key="3">
    <source>
        <dbReference type="Proteomes" id="UP000564704"/>
    </source>
</evidence>
<gene>
    <name evidence="2" type="ORF">FDP25_08730</name>
</gene>
<dbReference type="PANTHER" id="PTHR32309">
    <property type="entry name" value="TYROSINE-PROTEIN KINASE"/>
    <property type="match status" value="1"/>
</dbReference>
<reference evidence="2 3" key="1">
    <citation type="submission" date="2019-05" db="EMBL/GenBank/DDBJ databases">
        <title>Roseovarius bejariae sp. nov., a moderately halophylic bacterium isolated from a saline soil in Rambla Salada (Murcia).</title>
        <authorList>
            <person name="Castro D.J."/>
            <person name="Gomez-Altuve A."/>
            <person name="Reina J.C."/>
            <person name="Rodriguez M."/>
            <person name="Sampedro I."/>
            <person name="Llamas I."/>
            <person name="Martinez-Checa F."/>
        </authorList>
    </citation>
    <scope>NUCLEOTIDE SEQUENCE [LARGE SCALE GENOMIC DNA]</scope>
    <source>
        <strain evidence="2 3">A21</strain>
    </source>
</reference>
<evidence type="ECO:0000313" key="2">
    <source>
        <dbReference type="EMBL" id="MRU15511.1"/>
    </source>
</evidence>
<dbReference type="InterPro" id="IPR050445">
    <property type="entry name" value="Bact_polysacc_biosynth/exp"/>
</dbReference>
<accession>A0A844CJK8</accession>
<organism evidence="2 3">
    <name type="scientific">Roseovarius bejariae</name>
    <dbReference type="NCBI Taxonomy" id="2576383"/>
    <lineage>
        <taxon>Bacteria</taxon>
        <taxon>Pseudomonadati</taxon>
        <taxon>Pseudomonadota</taxon>
        <taxon>Alphaproteobacteria</taxon>
        <taxon>Rhodobacterales</taxon>
        <taxon>Roseobacteraceae</taxon>
        <taxon>Roseovarius</taxon>
    </lineage>
</organism>
<dbReference type="Proteomes" id="UP000564704">
    <property type="component" value="Unassembled WGS sequence"/>
</dbReference>